<dbReference type="PRINTS" id="PR00412">
    <property type="entry name" value="EPOXHYDRLASE"/>
</dbReference>
<comment type="caution">
    <text evidence="3">The sequence shown here is derived from an EMBL/GenBank/DDBJ whole genome shotgun (WGS) entry which is preliminary data.</text>
</comment>
<dbReference type="EMBL" id="BMFF01000004">
    <property type="protein sequence ID" value="GGD02152.1"/>
    <property type="molecule type" value="Genomic_DNA"/>
</dbReference>
<feature type="chain" id="PRO_5045081227" evidence="1">
    <location>
        <begin position="29"/>
        <end position="354"/>
    </location>
</feature>
<evidence type="ECO:0000313" key="3">
    <source>
        <dbReference type="EMBL" id="GGD02152.1"/>
    </source>
</evidence>
<dbReference type="GO" id="GO:0016787">
    <property type="term" value="F:hydrolase activity"/>
    <property type="evidence" value="ECO:0007669"/>
    <property type="project" value="UniProtKB-KW"/>
</dbReference>
<dbReference type="InterPro" id="IPR029058">
    <property type="entry name" value="AB_hydrolase_fold"/>
</dbReference>
<dbReference type="PRINTS" id="PR00111">
    <property type="entry name" value="ABHYDROLASE"/>
</dbReference>
<accession>A0ABQ1PRH8</accession>
<evidence type="ECO:0000256" key="1">
    <source>
        <dbReference type="SAM" id="SignalP"/>
    </source>
</evidence>
<dbReference type="Gene3D" id="3.40.50.1820">
    <property type="entry name" value="alpha/beta hydrolase"/>
    <property type="match status" value="1"/>
</dbReference>
<dbReference type="Proteomes" id="UP000638188">
    <property type="component" value="Unassembled WGS sequence"/>
</dbReference>
<name>A0ABQ1PRH8_9GAMM</name>
<keyword evidence="3" id="KW-0378">Hydrolase</keyword>
<dbReference type="PANTHER" id="PTHR43798:SF33">
    <property type="entry name" value="HYDROLASE, PUTATIVE (AFU_ORTHOLOGUE AFUA_2G14860)-RELATED"/>
    <property type="match status" value="1"/>
</dbReference>
<organism evidence="3 4">
    <name type="scientific">Halopseudomonas salina</name>
    <dbReference type="NCBI Taxonomy" id="1323744"/>
    <lineage>
        <taxon>Bacteria</taxon>
        <taxon>Pseudomonadati</taxon>
        <taxon>Pseudomonadota</taxon>
        <taxon>Gammaproteobacteria</taxon>
        <taxon>Pseudomonadales</taxon>
        <taxon>Pseudomonadaceae</taxon>
        <taxon>Halopseudomonas</taxon>
    </lineage>
</organism>
<dbReference type="InterPro" id="IPR050266">
    <property type="entry name" value="AB_hydrolase_sf"/>
</dbReference>
<dbReference type="RefSeq" id="WP_150277004.1">
    <property type="nucleotide sequence ID" value="NZ_BMFF01000004.1"/>
</dbReference>
<evidence type="ECO:0000313" key="4">
    <source>
        <dbReference type="Proteomes" id="UP000638188"/>
    </source>
</evidence>
<protein>
    <submittedName>
        <fullName evidence="3">Hydrolase</fullName>
    </submittedName>
</protein>
<reference evidence="4" key="1">
    <citation type="journal article" date="2019" name="Int. J. Syst. Evol. Microbiol.">
        <title>The Global Catalogue of Microorganisms (GCM) 10K type strain sequencing project: providing services to taxonomists for standard genome sequencing and annotation.</title>
        <authorList>
            <consortium name="The Broad Institute Genomics Platform"/>
            <consortium name="The Broad Institute Genome Sequencing Center for Infectious Disease"/>
            <person name="Wu L."/>
            <person name="Ma J."/>
        </authorList>
    </citation>
    <scope>NUCLEOTIDE SEQUENCE [LARGE SCALE GENOMIC DNA]</scope>
    <source>
        <strain evidence="4">CGMCC 1.12482</strain>
    </source>
</reference>
<evidence type="ECO:0000259" key="2">
    <source>
        <dbReference type="Pfam" id="PF00561"/>
    </source>
</evidence>
<dbReference type="Pfam" id="PF00561">
    <property type="entry name" value="Abhydrolase_1"/>
    <property type="match status" value="1"/>
</dbReference>
<keyword evidence="1" id="KW-0732">Signal</keyword>
<dbReference type="SUPFAM" id="SSF53474">
    <property type="entry name" value="alpha/beta-Hydrolases"/>
    <property type="match status" value="1"/>
</dbReference>
<sequence>MFSDLTVSKGSYIPSVTLPAGLSTVAFAAALCSTGIQAEDNVPSYDAQLSGFEYAYPVERFTFDSQGQKLEMAYLDVPPEADQANGRTVVLMHGKNFCAGTWEATIAQLHESGYRVVAPDQVGFCKSSKPEHYQFTFHQLANNTHALLDNLEIEQVTVMGHSMGGMLATRYALMYPESTEQLVLVNPIGLEDWKALGVPYQTVDDNYQGELRKNAEGIRAYQKSTYYVDTWEPEYDRWVNMLAGMYAGEDKELVAWNQALTSDMVFTQPVVHEFGKLQVPTLLIIGEKDNTAIGKAQAPKDLQKELGRYDVLGEQAAAAIPEATLVEFPDLGHSPQIQAPERFHEALLKGLADK</sequence>
<proteinExistence type="predicted"/>
<feature type="domain" description="AB hydrolase-1" evidence="2">
    <location>
        <begin position="88"/>
        <end position="340"/>
    </location>
</feature>
<feature type="signal peptide" evidence="1">
    <location>
        <begin position="1"/>
        <end position="28"/>
    </location>
</feature>
<keyword evidence="4" id="KW-1185">Reference proteome</keyword>
<dbReference type="InterPro" id="IPR000073">
    <property type="entry name" value="AB_hydrolase_1"/>
</dbReference>
<dbReference type="PANTHER" id="PTHR43798">
    <property type="entry name" value="MONOACYLGLYCEROL LIPASE"/>
    <property type="match status" value="1"/>
</dbReference>
<dbReference type="InterPro" id="IPR000639">
    <property type="entry name" value="Epox_hydrolase-like"/>
</dbReference>
<gene>
    <name evidence="3" type="ORF">GCM10007418_21710</name>
</gene>